<feature type="transmembrane region" description="Helical" evidence="1">
    <location>
        <begin position="117"/>
        <end position="142"/>
    </location>
</feature>
<feature type="transmembrane region" description="Helical" evidence="1">
    <location>
        <begin position="68"/>
        <end position="96"/>
    </location>
</feature>
<keyword evidence="1" id="KW-0472">Membrane</keyword>
<proteinExistence type="predicted"/>
<gene>
    <name evidence="3" type="ORF">ENL47_06305</name>
    <name evidence="2" type="ORF">ENM84_04425</name>
</gene>
<feature type="transmembrane region" description="Helical" evidence="1">
    <location>
        <begin position="198"/>
        <end position="217"/>
    </location>
</feature>
<protein>
    <submittedName>
        <fullName evidence="2">DUF973 family protein</fullName>
    </submittedName>
</protein>
<keyword evidence="1" id="KW-1133">Transmembrane helix</keyword>
<comment type="caution">
    <text evidence="2">The sequence shown here is derived from an EMBL/GenBank/DDBJ whole genome shotgun (WGS) entry which is preliminary data.</text>
</comment>
<dbReference type="InterPro" id="IPR009321">
    <property type="entry name" value="DUF973"/>
</dbReference>
<sequence length="254" mass="27359">MNINETDKDVVLNALNDLKKGSMAMMIAQILSLILTVILVATIFPLIYMYLTAATAPSIQIIPSRGLIAVVIITTGIFGLASLIFTIYGIYLKFIPGSSKLKKWRDEFSTPSTLMKIGYIGGLILIVIGIVVMIILAIMLLPSIGRGAFSTPMNLLRFLAPLFGGLAITMIGGLLWLIGVIGMMILLFKLNSIFSETLLLVAAIIFIITIISGFLAAIPFIGIFISIAASLLPLIAWILVYIGIGNIIKRLSAT</sequence>
<keyword evidence="1" id="KW-0812">Transmembrane</keyword>
<organism evidence="2">
    <name type="scientific">Ignisphaera aggregans</name>
    <dbReference type="NCBI Taxonomy" id="334771"/>
    <lineage>
        <taxon>Archaea</taxon>
        <taxon>Thermoproteota</taxon>
        <taxon>Thermoprotei</taxon>
        <taxon>Desulfurococcales</taxon>
        <taxon>Desulfurococcaceae</taxon>
        <taxon>Ignisphaera</taxon>
    </lineage>
</organism>
<dbReference type="Pfam" id="PF06157">
    <property type="entry name" value="DUF973"/>
    <property type="match status" value="1"/>
</dbReference>
<name>A0A7C5TFT4_9CREN</name>
<dbReference type="EMBL" id="DRZI01000190">
    <property type="protein sequence ID" value="HHP81892.1"/>
    <property type="molecule type" value="Genomic_DNA"/>
</dbReference>
<reference evidence="2" key="1">
    <citation type="journal article" date="2020" name="mSystems">
        <title>Genome- and Community-Level Interaction Insights into Carbon Utilization and Element Cycling Functions of Hydrothermarchaeota in Hydrothermal Sediment.</title>
        <authorList>
            <person name="Zhou Z."/>
            <person name="Liu Y."/>
            <person name="Xu W."/>
            <person name="Pan J."/>
            <person name="Luo Z.H."/>
            <person name="Li M."/>
        </authorList>
    </citation>
    <scope>NUCLEOTIDE SEQUENCE [LARGE SCALE GENOMIC DNA]</scope>
    <source>
        <strain evidence="3">SpSt-1</strain>
        <strain evidence="2">SpSt-1121</strain>
    </source>
</reference>
<feature type="transmembrane region" description="Helical" evidence="1">
    <location>
        <begin position="26"/>
        <end position="48"/>
    </location>
</feature>
<evidence type="ECO:0000313" key="3">
    <source>
        <dbReference type="EMBL" id="HHR96413.1"/>
    </source>
</evidence>
<accession>A0A7C5TFT4</accession>
<dbReference type="AlphaFoldDB" id="A0A7C5TFT4"/>
<evidence type="ECO:0000313" key="2">
    <source>
        <dbReference type="EMBL" id="HHP81892.1"/>
    </source>
</evidence>
<feature type="transmembrane region" description="Helical" evidence="1">
    <location>
        <begin position="162"/>
        <end position="186"/>
    </location>
</feature>
<dbReference type="EMBL" id="DRUB01000121">
    <property type="protein sequence ID" value="HHR96413.1"/>
    <property type="molecule type" value="Genomic_DNA"/>
</dbReference>
<feature type="transmembrane region" description="Helical" evidence="1">
    <location>
        <begin position="223"/>
        <end position="244"/>
    </location>
</feature>
<evidence type="ECO:0000256" key="1">
    <source>
        <dbReference type="SAM" id="Phobius"/>
    </source>
</evidence>